<protein>
    <recommendedName>
        <fullName evidence="2">Fatty acid synthase</fullName>
        <ecNumber evidence="1">2.3.1.85</ecNumber>
    </recommendedName>
</protein>
<keyword evidence="3" id="KW-0596">Phosphopantetheine</keyword>
<evidence type="ECO:0000256" key="5">
    <source>
        <dbReference type="ARBA" id="ARBA00022801"/>
    </source>
</evidence>
<comment type="caution">
    <text evidence="15">The sequence shown here is derived from an EMBL/GenBank/DDBJ whole genome shotgun (WGS) entry which is preliminary data.</text>
</comment>
<keyword evidence="4" id="KW-0444">Lipid biosynthesis</keyword>
<comment type="catalytic activity">
    <reaction evidence="13">
        <text>acetyl-CoA + n malonyl-CoA + 2n NADPH + 2n H(+) = a long-chain fatty acid + (n+1) CoA + n CO2 + 2n NADP(+).</text>
        <dbReference type="EC" id="2.3.1.85"/>
    </reaction>
</comment>
<evidence type="ECO:0000256" key="6">
    <source>
        <dbReference type="ARBA" id="ARBA00022832"/>
    </source>
</evidence>
<keyword evidence="7" id="KW-0521">NADP</keyword>
<keyword evidence="11" id="KW-0275">Fatty acid biosynthesis</keyword>
<sequence length="491" mass="54175">KLLEVGYEALFDAGVIPKSLQGSNIGVFVAFTDSDAFSITKRSKQRTNLYGALGNESSMLANRLSYTFGFTGPSLGINTSCSSSSTAIHEALLSIRMGLCDAAIVAGAHCNFDHVVPSMFHELELTSVDGKCKAFDAAADGYARAEAAVAIYISKLRDSKRAYATLVHTAINNDGYKKEGITFPSGVQQENVMRKVCEESSVDPLEVDYVEAHGTGTKVGDPQEIHAIFRALCERRHGSLLVGSVKTNMGHSEPIAGLFLILISAVNQFRSSAKSYYGVTCNKNIHRILVLIGLCGLSKMILSHINGILPANLHYSNPSPDIPALLDGSIQVLNKNLKFKAKYVGINSTGFGGTNVHILLKFDSHEEIAKPWKPNIPLILLCSGRTEQAVQHFLDKALIQCQDQHFVRLLHELSRETIPRHPYRGFVVINFEKIETHVDKAEAKEFVWFIFTGLGSQWVGMINDLIKFDVFNRSIRNKQQERNHVYYKQAG</sequence>
<dbReference type="InterPro" id="IPR020841">
    <property type="entry name" value="PKS_Beta-ketoAc_synthase_dom"/>
</dbReference>
<dbReference type="OrthoDB" id="329835at2759"/>
<evidence type="ECO:0000313" key="16">
    <source>
        <dbReference type="Proteomes" id="UP000708208"/>
    </source>
</evidence>
<dbReference type="PANTHER" id="PTHR43775">
    <property type="entry name" value="FATTY ACID SYNTHASE"/>
    <property type="match status" value="1"/>
</dbReference>
<evidence type="ECO:0000256" key="2">
    <source>
        <dbReference type="ARBA" id="ARBA00018769"/>
    </source>
</evidence>
<dbReference type="GO" id="GO:0004312">
    <property type="term" value="F:fatty acid synthase activity"/>
    <property type="evidence" value="ECO:0007669"/>
    <property type="project" value="UniProtKB-EC"/>
</dbReference>
<keyword evidence="16" id="KW-1185">Reference proteome</keyword>
<dbReference type="PANTHER" id="PTHR43775:SF7">
    <property type="entry name" value="FATTY ACID SYNTHASE"/>
    <property type="match status" value="1"/>
</dbReference>
<evidence type="ECO:0000256" key="7">
    <source>
        <dbReference type="ARBA" id="ARBA00022857"/>
    </source>
</evidence>
<dbReference type="Pfam" id="PF00109">
    <property type="entry name" value="ketoacyl-synt"/>
    <property type="match status" value="1"/>
</dbReference>
<dbReference type="PROSITE" id="PS52004">
    <property type="entry name" value="KS3_2"/>
    <property type="match status" value="1"/>
</dbReference>
<gene>
    <name evidence="15" type="ORF">AFUS01_LOCUS31474</name>
</gene>
<evidence type="ECO:0000256" key="3">
    <source>
        <dbReference type="ARBA" id="ARBA00022450"/>
    </source>
</evidence>
<dbReference type="AlphaFoldDB" id="A0A8J2LEI0"/>
<evidence type="ECO:0000256" key="4">
    <source>
        <dbReference type="ARBA" id="ARBA00022516"/>
    </source>
</evidence>
<dbReference type="GO" id="GO:0006633">
    <property type="term" value="P:fatty acid biosynthetic process"/>
    <property type="evidence" value="ECO:0007669"/>
    <property type="project" value="UniProtKB-KW"/>
</dbReference>
<dbReference type="SMART" id="SM00825">
    <property type="entry name" value="PKS_KS"/>
    <property type="match status" value="1"/>
</dbReference>
<keyword evidence="9" id="KW-0520">NAD</keyword>
<dbReference type="Pfam" id="PF02801">
    <property type="entry name" value="Ketoacyl-synt_C"/>
    <property type="match status" value="1"/>
</dbReference>
<name>A0A8J2LEI0_9HEXA</name>
<dbReference type="Pfam" id="PF16197">
    <property type="entry name" value="KAsynt_C_assoc"/>
    <property type="match status" value="1"/>
</dbReference>
<keyword evidence="5" id="KW-0378">Hydrolase</keyword>
<dbReference type="InterPro" id="IPR050091">
    <property type="entry name" value="PKS_NRPS_Biosynth_Enz"/>
</dbReference>
<dbReference type="CDD" id="cd00833">
    <property type="entry name" value="PKS"/>
    <property type="match status" value="1"/>
</dbReference>
<keyword evidence="12" id="KW-0511">Multifunctional enzyme</keyword>
<dbReference type="InterPro" id="IPR032821">
    <property type="entry name" value="PKS_assoc"/>
</dbReference>
<feature type="domain" description="Ketosynthase family 3 (KS3)" evidence="14">
    <location>
        <begin position="1"/>
        <end position="362"/>
    </location>
</feature>
<organism evidence="15 16">
    <name type="scientific">Allacma fusca</name>
    <dbReference type="NCBI Taxonomy" id="39272"/>
    <lineage>
        <taxon>Eukaryota</taxon>
        <taxon>Metazoa</taxon>
        <taxon>Ecdysozoa</taxon>
        <taxon>Arthropoda</taxon>
        <taxon>Hexapoda</taxon>
        <taxon>Collembola</taxon>
        <taxon>Symphypleona</taxon>
        <taxon>Sminthuridae</taxon>
        <taxon>Allacma</taxon>
    </lineage>
</organism>
<evidence type="ECO:0000256" key="11">
    <source>
        <dbReference type="ARBA" id="ARBA00023160"/>
    </source>
</evidence>
<evidence type="ECO:0000256" key="8">
    <source>
        <dbReference type="ARBA" id="ARBA00023002"/>
    </source>
</evidence>
<keyword evidence="10" id="KW-0443">Lipid metabolism</keyword>
<dbReference type="Proteomes" id="UP000708208">
    <property type="component" value="Unassembled WGS sequence"/>
</dbReference>
<evidence type="ECO:0000256" key="1">
    <source>
        <dbReference type="ARBA" id="ARBA00012873"/>
    </source>
</evidence>
<evidence type="ECO:0000313" key="15">
    <source>
        <dbReference type="EMBL" id="CAG7821119.1"/>
    </source>
</evidence>
<evidence type="ECO:0000256" key="12">
    <source>
        <dbReference type="ARBA" id="ARBA00023268"/>
    </source>
</evidence>
<evidence type="ECO:0000256" key="13">
    <source>
        <dbReference type="ARBA" id="ARBA00044883"/>
    </source>
</evidence>
<dbReference type="EMBL" id="CAJVCH010500588">
    <property type="protein sequence ID" value="CAG7821119.1"/>
    <property type="molecule type" value="Genomic_DNA"/>
</dbReference>
<evidence type="ECO:0000256" key="10">
    <source>
        <dbReference type="ARBA" id="ARBA00023098"/>
    </source>
</evidence>
<reference evidence="15" key="1">
    <citation type="submission" date="2021-06" db="EMBL/GenBank/DDBJ databases">
        <authorList>
            <person name="Hodson N. C."/>
            <person name="Mongue J. A."/>
            <person name="Jaron S. K."/>
        </authorList>
    </citation>
    <scope>NUCLEOTIDE SEQUENCE</scope>
</reference>
<keyword evidence="6" id="KW-0276">Fatty acid metabolism</keyword>
<evidence type="ECO:0000256" key="9">
    <source>
        <dbReference type="ARBA" id="ARBA00023027"/>
    </source>
</evidence>
<dbReference type="GO" id="GO:0016491">
    <property type="term" value="F:oxidoreductase activity"/>
    <property type="evidence" value="ECO:0007669"/>
    <property type="project" value="UniProtKB-KW"/>
</dbReference>
<dbReference type="InterPro" id="IPR014031">
    <property type="entry name" value="Ketoacyl_synth_C"/>
</dbReference>
<dbReference type="GO" id="GO:0016787">
    <property type="term" value="F:hydrolase activity"/>
    <property type="evidence" value="ECO:0007669"/>
    <property type="project" value="UniProtKB-KW"/>
</dbReference>
<accession>A0A8J2LEI0</accession>
<feature type="non-terminal residue" evidence="15">
    <location>
        <position position="1"/>
    </location>
</feature>
<proteinExistence type="predicted"/>
<dbReference type="InterPro" id="IPR014030">
    <property type="entry name" value="Ketoacyl_synth_N"/>
</dbReference>
<evidence type="ECO:0000259" key="14">
    <source>
        <dbReference type="PROSITE" id="PS52004"/>
    </source>
</evidence>
<keyword evidence="8" id="KW-0560">Oxidoreductase</keyword>
<dbReference type="EC" id="2.3.1.85" evidence="1"/>